<reference evidence="8" key="1">
    <citation type="journal article" date="2014" name="Int. J. Syst. Evol. Microbiol.">
        <title>Complete genome sequence of Corynebacterium casei LMG S-19264T (=DSM 44701T), isolated from a smear-ripened cheese.</title>
        <authorList>
            <consortium name="US DOE Joint Genome Institute (JGI-PGF)"/>
            <person name="Walter F."/>
            <person name="Albersmeier A."/>
            <person name="Kalinowski J."/>
            <person name="Ruckert C."/>
        </authorList>
    </citation>
    <scope>NUCLEOTIDE SEQUENCE</scope>
    <source>
        <strain evidence="8">CGMCC 1.12698</strain>
    </source>
</reference>
<gene>
    <name evidence="8" type="ORF">GCM10007140_15190</name>
</gene>
<evidence type="ECO:0000256" key="3">
    <source>
        <dbReference type="ARBA" id="ARBA00022759"/>
    </source>
</evidence>
<organism evidence="8 9">
    <name type="scientific">Priestia taiwanensis</name>
    <dbReference type="NCBI Taxonomy" id="1347902"/>
    <lineage>
        <taxon>Bacteria</taxon>
        <taxon>Bacillati</taxon>
        <taxon>Bacillota</taxon>
        <taxon>Bacilli</taxon>
        <taxon>Bacillales</taxon>
        <taxon>Bacillaceae</taxon>
        <taxon>Priestia</taxon>
    </lineage>
</organism>
<name>A0A917AQ03_9BACI</name>
<dbReference type="GO" id="GO:0004521">
    <property type="term" value="F:RNA endonuclease activity"/>
    <property type="evidence" value="ECO:0007669"/>
    <property type="project" value="InterPro"/>
</dbReference>
<reference evidence="8" key="2">
    <citation type="submission" date="2020-09" db="EMBL/GenBank/DDBJ databases">
        <authorList>
            <person name="Sun Q."/>
            <person name="Zhou Y."/>
        </authorList>
    </citation>
    <scope>NUCLEOTIDE SEQUENCE</scope>
    <source>
        <strain evidence="8">CGMCC 1.12698</strain>
    </source>
</reference>
<dbReference type="Proteomes" id="UP000605259">
    <property type="component" value="Unassembled WGS sequence"/>
</dbReference>
<comment type="similarity">
    <text evidence="5">Belongs to the YicC/YloC family.</text>
</comment>
<proteinExistence type="inferred from homology"/>
<evidence type="ECO:0000313" key="9">
    <source>
        <dbReference type="Proteomes" id="UP000605259"/>
    </source>
</evidence>
<protein>
    <recommendedName>
        <fullName evidence="10">YicC family protein</fullName>
    </recommendedName>
</protein>
<dbReference type="EMBL" id="BMFK01000001">
    <property type="protein sequence ID" value="GGE65981.1"/>
    <property type="molecule type" value="Genomic_DNA"/>
</dbReference>
<dbReference type="InterPro" id="IPR013551">
    <property type="entry name" value="YicC-like_C"/>
</dbReference>
<dbReference type="PANTHER" id="PTHR30636:SF3">
    <property type="entry name" value="UPF0701 PROTEIN YICC"/>
    <property type="match status" value="1"/>
</dbReference>
<evidence type="ECO:0000256" key="5">
    <source>
        <dbReference type="ARBA" id="ARBA00035648"/>
    </source>
</evidence>
<keyword evidence="2" id="KW-0540">Nuclease</keyword>
<dbReference type="InterPro" id="IPR005229">
    <property type="entry name" value="YicC/YloC-like"/>
</dbReference>
<dbReference type="AlphaFoldDB" id="A0A917AQ03"/>
<keyword evidence="4" id="KW-0378">Hydrolase</keyword>
<dbReference type="InterPro" id="IPR013527">
    <property type="entry name" value="YicC-like_N"/>
</dbReference>
<dbReference type="Pfam" id="PF03755">
    <property type="entry name" value="YicC-like_N"/>
    <property type="match status" value="1"/>
</dbReference>
<dbReference type="RefSeq" id="WP_188387764.1">
    <property type="nucleotide sequence ID" value="NZ_BMFK01000001.1"/>
</dbReference>
<evidence type="ECO:0000259" key="6">
    <source>
        <dbReference type="Pfam" id="PF03755"/>
    </source>
</evidence>
<accession>A0A917AQ03</accession>
<comment type="cofactor">
    <cofactor evidence="1">
        <name>a divalent metal cation</name>
        <dbReference type="ChEBI" id="CHEBI:60240"/>
    </cofactor>
</comment>
<feature type="domain" description="Endoribonuclease YicC-like C-terminal" evidence="7">
    <location>
        <begin position="174"/>
        <end position="291"/>
    </location>
</feature>
<dbReference type="GO" id="GO:0016787">
    <property type="term" value="F:hydrolase activity"/>
    <property type="evidence" value="ECO:0007669"/>
    <property type="project" value="UniProtKB-KW"/>
</dbReference>
<dbReference type="NCBIfam" id="TIGR00255">
    <property type="entry name" value="YicC/YloC family endoribonuclease"/>
    <property type="match status" value="1"/>
</dbReference>
<evidence type="ECO:0000256" key="4">
    <source>
        <dbReference type="ARBA" id="ARBA00022801"/>
    </source>
</evidence>
<sequence>MIVSMTGFGRSEFETEQYQMIVEAKTVNHRFLEMNIRMPRPMMRHEDKVRKIVQEVLNRGRVEMNITIEGQGLQETTLQVNWELMRQYMGMLEQTKEMFHLNDSITAKDLMLLPEVTSLIDVEKEDETFVLNLLRVVREAVEQLKGMREKEGESLERDLILRLSNIQDSLLEIHTHIPNVVKNYKERLLAKFQELQLSEYDEQRILTEITIVADRCDISEELVRMDSHLEQFRETLQANEPVGRKLEFIVQEMNREINTIGSKANDLYISKHVVEMKNNLEKIREQVQNIE</sequence>
<dbReference type="PANTHER" id="PTHR30636">
    <property type="entry name" value="UPF0701 PROTEIN YICC"/>
    <property type="match status" value="1"/>
</dbReference>
<evidence type="ECO:0000256" key="1">
    <source>
        <dbReference type="ARBA" id="ARBA00001968"/>
    </source>
</evidence>
<feature type="domain" description="Endoribonuclease YicC-like N-terminal" evidence="6">
    <location>
        <begin position="2"/>
        <end position="156"/>
    </location>
</feature>
<evidence type="ECO:0008006" key="10">
    <source>
        <dbReference type="Google" id="ProtNLM"/>
    </source>
</evidence>
<dbReference type="Pfam" id="PF08340">
    <property type="entry name" value="YicC-like_C"/>
    <property type="match status" value="1"/>
</dbReference>
<evidence type="ECO:0000259" key="7">
    <source>
        <dbReference type="Pfam" id="PF08340"/>
    </source>
</evidence>
<evidence type="ECO:0000256" key="2">
    <source>
        <dbReference type="ARBA" id="ARBA00022722"/>
    </source>
</evidence>
<comment type="caution">
    <text evidence="8">The sequence shown here is derived from an EMBL/GenBank/DDBJ whole genome shotgun (WGS) entry which is preliminary data.</text>
</comment>
<keyword evidence="3" id="KW-0255">Endonuclease</keyword>
<keyword evidence="9" id="KW-1185">Reference proteome</keyword>
<evidence type="ECO:0000313" key="8">
    <source>
        <dbReference type="EMBL" id="GGE65981.1"/>
    </source>
</evidence>